<keyword evidence="3" id="KW-1185">Reference proteome</keyword>
<dbReference type="AlphaFoldDB" id="A0A1Q2MBN3"/>
<dbReference type="Proteomes" id="UP000188181">
    <property type="component" value="Chromosome"/>
</dbReference>
<dbReference type="GO" id="GO:0008168">
    <property type="term" value="F:methyltransferase activity"/>
    <property type="evidence" value="ECO:0007669"/>
    <property type="project" value="UniProtKB-KW"/>
</dbReference>
<dbReference type="PANTHER" id="PTHR47099">
    <property type="entry name" value="METHYLCOBAMIDE:COM METHYLTRANSFERASE MTBA"/>
    <property type="match status" value="1"/>
</dbReference>
<dbReference type="InterPro" id="IPR000257">
    <property type="entry name" value="Uroporphyrinogen_deCOase"/>
</dbReference>
<dbReference type="STRING" id="1851148.SMSP2_00431"/>
<evidence type="ECO:0000313" key="2">
    <source>
        <dbReference type="EMBL" id="AQQ70091.1"/>
    </source>
</evidence>
<reference evidence="3" key="1">
    <citation type="submission" date="2017-02" db="EMBL/GenBank/DDBJ databases">
        <title>Comparative genomics and description of representatives of a novel lineage of planctomycetes thriving in anoxic sediments.</title>
        <authorList>
            <person name="Spring S."/>
            <person name="Bunk B."/>
            <person name="Sproer C."/>
        </authorList>
    </citation>
    <scope>NUCLEOTIDE SEQUENCE [LARGE SCALE GENOMIC DNA]</scope>
    <source>
        <strain evidence="3">SM-Chi-D1</strain>
    </source>
</reference>
<dbReference type="SUPFAM" id="SSF51726">
    <property type="entry name" value="UROD/MetE-like"/>
    <property type="match status" value="1"/>
</dbReference>
<protein>
    <submittedName>
        <fullName evidence="2">Methylcobalamin:coenzyme M methyltransferase</fullName>
    </submittedName>
</protein>
<dbReference type="GO" id="GO:0004853">
    <property type="term" value="F:uroporphyrinogen decarboxylase activity"/>
    <property type="evidence" value="ECO:0007669"/>
    <property type="project" value="InterPro"/>
</dbReference>
<keyword evidence="2" id="KW-0489">Methyltransferase</keyword>
<dbReference type="OrthoDB" id="9815759at2"/>
<dbReference type="Gene3D" id="3.20.20.210">
    <property type="match status" value="1"/>
</dbReference>
<dbReference type="InterPro" id="IPR052024">
    <property type="entry name" value="Methanogen_methyltrans"/>
</dbReference>
<gene>
    <name evidence="2" type="ORF">SMSP2_00431</name>
</gene>
<organism evidence="2 3">
    <name type="scientific">Limihaloglobus sulfuriphilus</name>
    <dbReference type="NCBI Taxonomy" id="1851148"/>
    <lineage>
        <taxon>Bacteria</taxon>
        <taxon>Pseudomonadati</taxon>
        <taxon>Planctomycetota</taxon>
        <taxon>Phycisphaerae</taxon>
        <taxon>Sedimentisphaerales</taxon>
        <taxon>Sedimentisphaeraceae</taxon>
        <taxon>Limihaloglobus</taxon>
    </lineage>
</organism>
<dbReference type="RefSeq" id="WP_146682384.1">
    <property type="nucleotide sequence ID" value="NZ_CP019646.1"/>
</dbReference>
<dbReference type="EMBL" id="CP019646">
    <property type="protein sequence ID" value="AQQ70091.1"/>
    <property type="molecule type" value="Genomic_DNA"/>
</dbReference>
<proteinExistence type="predicted"/>
<keyword evidence="2" id="KW-0808">Transferase</keyword>
<dbReference type="GO" id="GO:0032259">
    <property type="term" value="P:methylation"/>
    <property type="evidence" value="ECO:0007669"/>
    <property type="project" value="UniProtKB-KW"/>
</dbReference>
<dbReference type="KEGG" id="pbas:SMSP2_00431"/>
<sequence length="360" mass="40238">MMSSKERFAAALSHREPDRVPIDYLASPQADAAVKKYYDINTETELLDILGSDFYYLSCRDISQNESCLPFYRGSRAKIDGERRICPFGIEWQRGAYDSKFAVDDSIQGPLKNAQSESDILEYSWPEVSEFDFSAFGSEIEANRGRVIVGGFWSGILGDCYRMMGFENFLLNIALKPDMVKTLINRMTDFYLEMNNSLFTLFKGKIDIWFFGNDFGSQSGLLFSREMIEEFFVPGIRVLSDNAKSHGLNVMMHSCGAISEVVPMFIDAGVEIIDPVQVTAVGMDPQSLKDSCGDKVTFHGGIDTQHLLPNEDAQRVYAESRRIIDIMSAGGGYIFAPSQILGGDIPAENIDAMYRAARSC</sequence>
<evidence type="ECO:0000313" key="3">
    <source>
        <dbReference type="Proteomes" id="UP000188181"/>
    </source>
</evidence>
<dbReference type="GO" id="GO:0006779">
    <property type="term" value="P:porphyrin-containing compound biosynthetic process"/>
    <property type="evidence" value="ECO:0007669"/>
    <property type="project" value="InterPro"/>
</dbReference>
<feature type="domain" description="Uroporphyrinogen decarboxylase (URO-D)" evidence="1">
    <location>
        <begin position="144"/>
        <end position="359"/>
    </location>
</feature>
<dbReference type="PANTHER" id="PTHR47099:SF1">
    <property type="entry name" value="METHYLCOBAMIDE:COM METHYLTRANSFERASE MTBA"/>
    <property type="match status" value="1"/>
</dbReference>
<name>A0A1Q2MBN3_9BACT</name>
<dbReference type="InterPro" id="IPR038071">
    <property type="entry name" value="UROD/MetE-like_sf"/>
</dbReference>
<dbReference type="Pfam" id="PF01208">
    <property type="entry name" value="URO-D"/>
    <property type="match status" value="1"/>
</dbReference>
<evidence type="ECO:0000259" key="1">
    <source>
        <dbReference type="Pfam" id="PF01208"/>
    </source>
</evidence>
<accession>A0A1Q2MBN3</accession>